<accession>A0AAV4X7S2</accession>
<name>A0AAV4X7S2_CAEEX</name>
<reference evidence="2 3" key="1">
    <citation type="submission" date="2021-06" db="EMBL/GenBank/DDBJ databases">
        <title>Caerostris extrusa draft genome.</title>
        <authorList>
            <person name="Kono N."/>
            <person name="Arakawa K."/>
        </authorList>
    </citation>
    <scope>NUCLEOTIDE SEQUENCE [LARGE SCALE GENOMIC DNA]</scope>
</reference>
<dbReference type="EMBL" id="BPLR01017266">
    <property type="protein sequence ID" value="GIY89853.1"/>
    <property type="molecule type" value="Genomic_DNA"/>
</dbReference>
<evidence type="ECO:0000256" key="1">
    <source>
        <dbReference type="SAM" id="MobiDB-lite"/>
    </source>
</evidence>
<gene>
    <name evidence="2" type="ORF">CEXT_114691</name>
</gene>
<organism evidence="2 3">
    <name type="scientific">Caerostris extrusa</name>
    <name type="common">Bark spider</name>
    <name type="synonym">Caerostris bankana</name>
    <dbReference type="NCBI Taxonomy" id="172846"/>
    <lineage>
        <taxon>Eukaryota</taxon>
        <taxon>Metazoa</taxon>
        <taxon>Ecdysozoa</taxon>
        <taxon>Arthropoda</taxon>
        <taxon>Chelicerata</taxon>
        <taxon>Arachnida</taxon>
        <taxon>Araneae</taxon>
        <taxon>Araneomorphae</taxon>
        <taxon>Entelegynae</taxon>
        <taxon>Araneoidea</taxon>
        <taxon>Araneidae</taxon>
        <taxon>Caerostris</taxon>
    </lineage>
</organism>
<keyword evidence="3" id="KW-1185">Reference proteome</keyword>
<feature type="region of interest" description="Disordered" evidence="1">
    <location>
        <begin position="1"/>
        <end position="49"/>
    </location>
</feature>
<sequence>MIGGGGSPISAPSSKQTAPVNGSEDCTGNGRRSDPPLLSHPPPRPGPISWILTQEKAASLVPAVPSIIGNGKFYLS</sequence>
<dbReference type="AlphaFoldDB" id="A0AAV4X7S2"/>
<comment type="caution">
    <text evidence="2">The sequence shown here is derived from an EMBL/GenBank/DDBJ whole genome shotgun (WGS) entry which is preliminary data.</text>
</comment>
<proteinExistence type="predicted"/>
<feature type="compositionally biased region" description="Polar residues" evidence="1">
    <location>
        <begin position="15"/>
        <end position="26"/>
    </location>
</feature>
<evidence type="ECO:0000313" key="3">
    <source>
        <dbReference type="Proteomes" id="UP001054945"/>
    </source>
</evidence>
<dbReference type="Proteomes" id="UP001054945">
    <property type="component" value="Unassembled WGS sequence"/>
</dbReference>
<protein>
    <submittedName>
        <fullName evidence="2">Uncharacterized protein</fullName>
    </submittedName>
</protein>
<evidence type="ECO:0000313" key="2">
    <source>
        <dbReference type="EMBL" id="GIY89853.1"/>
    </source>
</evidence>